<keyword evidence="2" id="KW-1185">Reference proteome</keyword>
<evidence type="ECO:0000313" key="1">
    <source>
        <dbReference type="EMBL" id="KER26250.1"/>
    </source>
</evidence>
<accession>A0A074ZSB6</accession>
<dbReference type="Proteomes" id="UP000054324">
    <property type="component" value="Unassembled WGS sequence"/>
</dbReference>
<dbReference type="GeneID" id="20320625"/>
<gene>
    <name evidence="1" type="ORF">T265_06446</name>
</gene>
<dbReference type="CTD" id="20320625"/>
<sequence length="134" mass="16006">MMRRKGYDENGHTEQVWWNMIEKHEASGLGMEKAAGAKKQERSREEGLRTNLWRCIVWKTGNTNYVKYESPTLRSKAYVCRRDTLSRDVQRITTDEEKRKRSLHCYYEFVEESVTLSLRKERETRNLINRPTSS</sequence>
<dbReference type="RefSeq" id="XP_009169978.1">
    <property type="nucleotide sequence ID" value="XM_009171714.1"/>
</dbReference>
<dbReference type="KEGG" id="ovi:T265_06446"/>
<protein>
    <submittedName>
        <fullName evidence="1">Uncharacterized protein</fullName>
    </submittedName>
</protein>
<evidence type="ECO:0000313" key="2">
    <source>
        <dbReference type="Proteomes" id="UP000054324"/>
    </source>
</evidence>
<dbReference type="AlphaFoldDB" id="A0A074ZSB6"/>
<proteinExistence type="predicted"/>
<dbReference type="EMBL" id="KL596752">
    <property type="protein sequence ID" value="KER26250.1"/>
    <property type="molecule type" value="Genomic_DNA"/>
</dbReference>
<reference evidence="1 2" key="1">
    <citation type="submission" date="2013-11" db="EMBL/GenBank/DDBJ databases">
        <title>Opisthorchis viverrini - life in the bile duct.</title>
        <authorList>
            <person name="Young N.D."/>
            <person name="Nagarajan N."/>
            <person name="Lin S.J."/>
            <person name="Korhonen P.K."/>
            <person name="Jex A.R."/>
            <person name="Hall R.S."/>
            <person name="Safavi-Hemami H."/>
            <person name="Kaewkong W."/>
            <person name="Bertrand D."/>
            <person name="Gao S."/>
            <person name="Seet Q."/>
            <person name="Wongkham S."/>
            <person name="Teh B.T."/>
            <person name="Wongkham C."/>
            <person name="Intapan P.M."/>
            <person name="Maleewong W."/>
            <person name="Yang X."/>
            <person name="Hu M."/>
            <person name="Wang Z."/>
            <person name="Hofmann A."/>
            <person name="Sternberg P.W."/>
            <person name="Tan P."/>
            <person name="Wang J."/>
            <person name="Gasser R.B."/>
        </authorList>
    </citation>
    <scope>NUCLEOTIDE SEQUENCE [LARGE SCALE GENOMIC DNA]</scope>
</reference>
<name>A0A074ZSB6_OPIVI</name>
<organism evidence="1 2">
    <name type="scientific">Opisthorchis viverrini</name>
    <name type="common">Southeast Asian liver fluke</name>
    <dbReference type="NCBI Taxonomy" id="6198"/>
    <lineage>
        <taxon>Eukaryota</taxon>
        <taxon>Metazoa</taxon>
        <taxon>Spiralia</taxon>
        <taxon>Lophotrochozoa</taxon>
        <taxon>Platyhelminthes</taxon>
        <taxon>Trematoda</taxon>
        <taxon>Digenea</taxon>
        <taxon>Opisthorchiida</taxon>
        <taxon>Opisthorchiata</taxon>
        <taxon>Opisthorchiidae</taxon>
        <taxon>Opisthorchis</taxon>
    </lineage>
</organism>